<dbReference type="PROSITE" id="PS00157">
    <property type="entry name" value="RUBISCO_LARGE"/>
    <property type="match status" value="1"/>
</dbReference>
<feature type="domain" description="Ribulose bisphosphate carboxylase large subunit ferrodoxin-like N-terminal" evidence="5">
    <location>
        <begin position="59"/>
        <end position="122"/>
    </location>
</feature>
<accession>A0A0F9IB24</accession>
<dbReference type="PANTHER" id="PTHR42704:SF17">
    <property type="entry name" value="RIBULOSE BISPHOSPHATE CARBOXYLASE LARGE CHAIN"/>
    <property type="match status" value="1"/>
</dbReference>
<dbReference type="Gene3D" id="3.30.70.150">
    <property type="entry name" value="RuBisCO large subunit, N-terminal domain"/>
    <property type="match status" value="1"/>
</dbReference>
<comment type="caution">
    <text evidence="6">The sequence shown here is derived from an EMBL/GenBank/DDBJ whole genome shotgun (WGS) entry which is preliminary data.</text>
</comment>
<dbReference type="SFLD" id="SFLDS00014">
    <property type="entry name" value="RuBisCO"/>
    <property type="match status" value="1"/>
</dbReference>
<keyword evidence="3" id="KW-0460">Magnesium</keyword>
<reference evidence="6" key="1">
    <citation type="journal article" date="2015" name="Nature">
        <title>Complex archaea that bridge the gap between prokaryotes and eukaryotes.</title>
        <authorList>
            <person name="Spang A."/>
            <person name="Saw J.H."/>
            <person name="Jorgensen S.L."/>
            <person name="Zaremba-Niedzwiedzka K."/>
            <person name="Martijn J."/>
            <person name="Lind A.E."/>
            <person name="van Eijk R."/>
            <person name="Schleper C."/>
            <person name="Guy L."/>
            <person name="Ettema T.J."/>
        </authorList>
    </citation>
    <scope>NUCLEOTIDE SEQUENCE</scope>
</reference>
<dbReference type="InterPro" id="IPR020878">
    <property type="entry name" value="RuBisCo_large_chain_AS"/>
</dbReference>
<evidence type="ECO:0008006" key="7">
    <source>
        <dbReference type="Google" id="ProtNLM"/>
    </source>
</evidence>
<dbReference type="SUPFAM" id="SSF54966">
    <property type="entry name" value="RuBisCO, large subunit, small (N-terminal) domain"/>
    <property type="match status" value="1"/>
</dbReference>
<comment type="cofactor">
    <cofactor evidence="1">
        <name>Mg(2+)</name>
        <dbReference type="ChEBI" id="CHEBI:18420"/>
    </cofactor>
</comment>
<dbReference type="AlphaFoldDB" id="A0A0F9IB24"/>
<dbReference type="InterPro" id="IPR017443">
    <property type="entry name" value="RuBisCO_lsu_fd_N"/>
</dbReference>
<evidence type="ECO:0000256" key="3">
    <source>
        <dbReference type="ARBA" id="ARBA00022842"/>
    </source>
</evidence>
<dbReference type="Pfam" id="PF02788">
    <property type="entry name" value="RuBisCO_large_N"/>
    <property type="match status" value="1"/>
</dbReference>
<evidence type="ECO:0000259" key="5">
    <source>
        <dbReference type="Pfam" id="PF02788"/>
    </source>
</evidence>
<dbReference type="InterPro" id="IPR036422">
    <property type="entry name" value="RuBisCO_lsu_N_sf"/>
</dbReference>
<evidence type="ECO:0000259" key="4">
    <source>
        <dbReference type="Pfam" id="PF00016"/>
    </source>
</evidence>
<dbReference type="GO" id="GO:0015977">
    <property type="term" value="P:carbon fixation"/>
    <property type="evidence" value="ECO:0007669"/>
    <property type="project" value="InterPro"/>
</dbReference>
<dbReference type="Pfam" id="PF00016">
    <property type="entry name" value="RuBisCO_large"/>
    <property type="match status" value="1"/>
</dbReference>
<dbReference type="InterPro" id="IPR000685">
    <property type="entry name" value="RuBisCO_lsu_C"/>
</dbReference>
<dbReference type="SFLD" id="SFLDG00301">
    <property type="entry name" value="RuBisCO-like_proteins"/>
    <property type="match status" value="1"/>
</dbReference>
<name>A0A0F9IB24_9ZZZZ</name>
<dbReference type="SUPFAM" id="SSF51649">
    <property type="entry name" value="RuBisCo, C-terminal domain"/>
    <property type="match status" value="1"/>
</dbReference>
<evidence type="ECO:0000256" key="2">
    <source>
        <dbReference type="ARBA" id="ARBA00022723"/>
    </source>
</evidence>
<feature type="domain" description="Ribulose bisphosphate carboxylase large subunit C-terminal" evidence="4">
    <location>
        <begin position="133"/>
        <end position="326"/>
    </location>
</feature>
<evidence type="ECO:0000256" key="1">
    <source>
        <dbReference type="ARBA" id="ARBA00001946"/>
    </source>
</evidence>
<keyword evidence="2" id="KW-0479">Metal-binding</keyword>
<dbReference type="InterPro" id="IPR036376">
    <property type="entry name" value="RuBisCO_lsu_C_sf"/>
</dbReference>
<evidence type="ECO:0000313" key="6">
    <source>
        <dbReference type="EMBL" id="KKM24647.1"/>
    </source>
</evidence>
<dbReference type="InterPro" id="IPR033966">
    <property type="entry name" value="RuBisCO"/>
</dbReference>
<proteinExistence type="predicted"/>
<dbReference type="GO" id="GO:0016984">
    <property type="term" value="F:ribulose-bisphosphate carboxylase activity"/>
    <property type="evidence" value="ECO:0007669"/>
    <property type="project" value="InterPro"/>
</dbReference>
<protein>
    <recommendedName>
        <fullName evidence="7">Ribulose bisphosphate carboxylase large subunit C-terminal domain-containing protein</fullName>
    </recommendedName>
</protein>
<dbReference type="Gene3D" id="3.20.20.110">
    <property type="entry name" value="Ribulose bisphosphate carboxylase, large subunit, C-terminal domain"/>
    <property type="match status" value="1"/>
</dbReference>
<gene>
    <name evidence="6" type="ORF">LCGC14_1603010</name>
</gene>
<organism evidence="6">
    <name type="scientific">marine sediment metagenome</name>
    <dbReference type="NCBI Taxonomy" id="412755"/>
    <lineage>
        <taxon>unclassified sequences</taxon>
        <taxon>metagenomes</taxon>
        <taxon>ecological metagenomes</taxon>
    </lineage>
</organism>
<dbReference type="GO" id="GO:0000287">
    <property type="term" value="F:magnesium ion binding"/>
    <property type="evidence" value="ECO:0007669"/>
    <property type="project" value="InterPro"/>
</dbReference>
<dbReference type="EMBL" id="LAZR01012882">
    <property type="protein sequence ID" value="KKM24647.1"/>
    <property type="molecule type" value="Genomic_DNA"/>
</dbReference>
<dbReference type="PANTHER" id="PTHR42704">
    <property type="entry name" value="RIBULOSE BISPHOSPHATE CARBOXYLASE"/>
    <property type="match status" value="1"/>
</dbReference>
<sequence>MSRESTTVTYLLTPKVESIERAADLLLAEMTSGMQYISTRKGVEMYKCEDRLPYIDGLVKGEILSIQKEENDSFLVKLSFPVTNLDPDLGGISNLWAMVAGEVFSLYFIERAKFLELELPPSFMNHYEGPQFGIDGIRELLQIKDRPLMGAIIKPNLGLNPERTAGVVSILAKAGFDFAKDDEICVNPAICPLEKRVKLVGETLDKIQERSGKKMLYMADVTSDFATLGKAAEIAISAGAGGLMLDPFSIGLSSIDYLRKNFSCPIYVHRVGYGLFCSGSLSISYEIFSKLFRMLGADFSHVGGIWGKSQEAKNKVSEYVDILRKPSSIEATWPVVSGISLENMAEYYHFYGDETLFLDHIDIYKDEQSSARKLRALKQEMGLAN</sequence>